<dbReference type="AlphaFoldDB" id="A0A5N6KXM8"/>
<comment type="caution">
    <text evidence="1">The sequence shown here is derived from an EMBL/GenBank/DDBJ whole genome shotgun (WGS) entry which is preliminary data.</text>
</comment>
<dbReference type="OrthoDB" id="66510at2759"/>
<gene>
    <name evidence="1" type="ORF">FH972_024025</name>
</gene>
<dbReference type="PANTHER" id="PTHR13618:SF1">
    <property type="entry name" value="PROTEIN ROGDI HOMOLOG"/>
    <property type="match status" value="1"/>
</dbReference>
<dbReference type="EMBL" id="VIBQ01000016">
    <property type="protein sequence ID" value="KAB8356442.1"/>
    <property type="molecule type" value="Genomic_DNA"/>
</dbReference>
<accession>A0A5N6KXM8</accession>
<dbReference type="Proteomes" id="UP000327013">
    <property type="component" value="Unassembled WGS sequence"/>
</dbReference>
<dbReference type="Pfam" id="PF10259">
    <property type="entry name" value="Rogdi_lz"/>
    <property type="match status" value="1"/>
</dbReference>
<reference evidence="1 2" key="1">
    <citation type="submission" date="2019-06" db="EMBL/GenBank/DDBJ databases">
        <title>A chromosomal-level reference genome of Carpinus fangiana (Coryloideae, Betulaceae).</title>
        <authorList>
            <person name="Yang X."/>
            <person name="Wang Z."/>
            <person name="Zhang L."/>
            <person name="Hao G."/>
            <person name="Liu J."/>
            <person name="Yang Y."/>
        </authorList>
    </citation>
    <scope>NUCLEOTIDE SEQUENCE [LARGE SCALE GENOMIC DNA]</scope>
    <source>
        <strain evidence="1">Cfa_2016G</strain>
        <tissue evidence="1">Leaf</tissue>
    </source>
</reference>
<sequence length="223" mass="24695">MEDLRLKLASLRPPPGQNDLRLTVSTAPQAPVLSLRQLTQVRNLINASLDVIDVTTWTGDARNAEFICGQLQLLFENVQEAKQTLKGSQEITRAWCEDPLDDEIFEPSCPPNIALHWAVVDAALILYVRILEPADGPENPESLTGLGIRDRLAVAFGAPKVQPHEELGERFDYKGRDVRVKEMSRVESQDPSLLAAMAKLSALEHSVAMSRTALDTVMCKELD</sequence>
<proteinExistence type="predicted"/>
<dbReference type="PANTHER" id="PTHR13618">
    <property type="entry name" value="LEUCINE ZIPPER CONTAINING TRANSCRIPTION FACTOR LZF1"/>
    <property type="match status" value="1"/>
</dbReference>
<name>A0A5N6KXM8_9ROSI</name>
<keyword evidence="2" id="KW-1185">Reference proteome</keyword>
<evidence type="ECO:0000313" key="2">
    <source>
        <dbReference type="Proteomes" id="UP000327013"/>
    </source>
</evidence>
<dbReference type="GO" id="GO:0043291">
    <property type="term" value="C:RAVE complex"/>
    <property type="evidence" value="ECO:0007669"/>
    <property type="project" value="TreeGrafter"/>
</dbReference>
<dbReference type="InterPro" id="IPR028241">
    <property type="entry name" value="RAVE2/Rogdi"/>
</dbReference>
<evidence type="ECO:0000313" key="1">
    <source>
        <dbReference type="EMBL" id="KAB8356442.1"/>
    </source>
</evidence>
<organism evidence="1 2">
    <name type="scientific">Carpinus fangiana</name>
    <dbReference type="NCBI Taxonomy" id="176857"/>
    <lineage>
        <taxon>Eukaryota</taxon>
        <taxon>Viridiplantae</taxon>
        <taxon>Streptophyta</taxon>
        <taxon>Embryophyta</taxon>
        <taxon>Tracheophyta</taxon>
        <taxon>Spermatophyta</taxon>
        <taxon>Magnoliopsida</taxon>
        <taxon>eudicotyledons</taxon>
        <taxon>Gunneridae</taxon>
        <taxon>Pentapetalae</taxon>
        <taxon>rosids</taxon>
        <taxon>fabids</taxon>
        <taxon>Fagales</taxon>
        <taxon>Betulaceae</taxon>
        <taxon>Carpinus</taxon>
    </lineage>
</organism>
<protein>
    <submittedName>
        <fullName evidence="1">Uncharacterized protein</fullName>
    </submittedName>
</protein>